<comment type="caution">
    <text evidence="2">The sequence shown here is derived from an EMBL/GenBank/DDBJ whole genome shotgun (WGS) entry which is preliminary data.</text>
</comment>
<proteinExistence type="predicted"/>
<gene>
    <name evidence="2" type="ORF">NLI96_g7635</name>
</gene>
<organism evidence="2 3">
    <name type="scientific">Meripilus lineatus</name>
    <dbReference type="NCBI Taxonomy" id="2056292"/>
    <lineage>
        <taxon>Eukaryota</taxon>
        <taxon>Fungi</taxon>
        <taxon>Dikarya</taxon>
        <taxon>Basidiomycota</taxon>
        <taxon>Agaricomycotina</taxon>
        <taxon>Agaricomycetes</taxon>
        <taxon>Polyporales</taxon>
        <taxon>Meripilaceae</taxon>
        <taxon>Meripilus</taxon>
    </lineage>
</organism>
<evidence type="ECO:0000256" key="1">
    <source>
        <dbReference type="SAM" id="MobiDB-lite"/>
    </source>
</evidence>
<accession>A0AAD5YCS2</accession>
<sequence>MPLSHQDIAREGRKTYRGPKATTPSLPSEFCHHLPSRTHGNPQAKRRRSFDSTSNEIAREPRGSQHKGFADFPTGDKTLPKNSAFK</sequence>
<keyword evidence="3" id="KW-1185">Reference proteome</keyword>
<evidence type="ECO:0000313" key="2">
    <source>
        <dbReference type="EMBL" id="KAJ3481484.1"/>
    </source>
</evidence>
<name>A0AAD5YCS2_9APHY</name>
<reference evidence="2" key="1">
    <citation type="submission" date="2022-07" db="EMBL/GenBank/DDBJ databases">
        <title>Genome Sequence of Physisporinus lineatus.</title>
        <authorList>
            <person name="Buettner E."/>
        </authorList>
    </citation>
    <scope>NUCLEOTIDE SEQUENCE</scope>
    <source>
        <strain evidence="2">VT162</strain>
    </source>
</reference>
<dbReference type="Proteomes" id="UP001212997">
    <property type="component" value="Unassembled WGS sequence"/>
</dbReference>
<evidence type="ECO:0000313" key="3">
    <source>
        <dbReference type="Proteomes" id="UP001212997"/>
    </source>
</evidence>
<dbReference type="EMBL" id="JANAWD010000319">
    <property type="protein sequence ID" value="KAJ3481484.1"/>
    <property type="molecule type" value="Genomic_DNA"/>
</dbReference>
<dbReference type="AlphaFoldDB" id="A0AAD5YCS2"/>
<protein>
    <submittedName>
        <fullName evidence="2">Uncharacterized protein</fullName>
    </submittedName>
</protein>
<feature type="region of interest" description="Disordered" evidence="1">
    <location>
        <begin position="1"/>
        <end position="86"/>
    </location>
</feature>